<protein>
    <submittedName>
        <fullName evidence="2">Uncharacterized protein</fullName>
    </submittedName>
</protein>
<evidence type="ECO:0000313" key="2">
    <source>
        <dbReference type="EMBL" id="OHA90717.1"/>
    </source>
</evidence>
<dbReference type="Proteomes" id="UP000178538">
    <property type="component" value="Unassembled WGS sequence"/>
</dbReference>
<keyword evidence="1" id="KW-0472">Membrane</keyword>
<name>A0A1G2T096_9BACT</name>
<comment type="caution">
    <text evidence="2">The sequence shown here is derived from an EMBL/GenBank/DDBJ whole genome shotgun (WGS) entry which is preliminary data.</text>
</comment>
<evidence type="ECO:0000256" key="1">
    <source>
        <dbReference type="SAM" id="Phobius"/>
    </source>
</evidence>
<proteinExistence type="predicted"/>
<accession>A0A1G2T096</accession>
<reference evidence="2 3" key="1">
    <citation type="journal article" date="2016" name="Nat. Commun.">
        <title>Thousands of microbial genomes shed light on interconnected biogeochemical processes in an aquifer system.</title>
        <authorList>
            <person name="Anantharaman K."/>
            <person name="Brown C.T."/>
            <person name="Hug L.A."/>
            <person name="Sharon I."/>
            <person name="Castelle C.J."/>
            <person name="Probst A.J."/>
            <person name="Thomas B.C."/>
            <person name="Singh A."/>
            <person name="Wilkins M.J."/>
            <person name="Karaoz U."/>
            <person name="Brodie E.L."/>
            <person name="Williams K.H."/>
            <person name="Hubbard S.S."/>
            <person name="Banfield J.F."/>
        </authorList>
    </citation>
    <scope>NUCLEOTIDE SEQUENCE [LARGE SCALE GENOMIC DNA]</scope>
</reference>
<keyword evidence="1" id="KW-1133">Transmembrane helix</keyword>
<feature type="transmembrane region" description="Helical" evidence="1">
    <location>
        <begin position="12"/>
        <end position="34"/>
    </location>
</feature>
<keyword evidence="1" id="KW-0812">Transmembrane</keyword>
<evidence type="ECO:0000313" key="3">
    <source>
        <dbReference type="Proteomes" id="UP000178538"/>
    </source>
</evidence>
<dbReference type="EMBL" id="MHVG01000017">
    <property type="protein sequence ID" value="OHA90717.1"/>
    <property type="molecule type" value="Genomic_DNA"/>
</dbReference>
<dbReference type="STRING" id="1802737.A2832_00090"/>
<dbReference type="AlphaFoldDB" id="A0A1G2T096"/>
<organism evidence="2 3">
    <name type="scientific">Candidatus Zambryskibacteria bacterium RIFCSPHIGHO2_01_FULL_44_22b</name>
    <dbReference type="NCBI Taxonomy" id="1802737"/>
    <lineage>
        <taxon>Bacteria</taxon>
        <taxon>Candidatus Zambryskiibacteriota</taxon>
    </lineage>
</organism>
<sequence>MPDIDLAVTLRFIFVSAPFWLTILLISVFFHTWLNYKRREFIREKGNVLLEIRLPKDIQKTPAAMEMALEGMWEDVPGTNPDVYLKGAVRNWFSLEIVSIGGEVKFFIWTRTDWRKILESRIYAQYPGVEIHEVEDYALDIIFDPTKTKIGGITTKLSKEDAIPIKTYIDFGLDKTDKEQEQIVDPLVPVLEYLGSRQPGEIAAMQILIQAHRGMGKQDAKLIPKEHFTKGVKDAIKKIVETEAYFEHREGFPASTLNLTKTQGEAIASIERNAGKHAYDTMVRLFYAAPIEIADKMSTAGLVGSMRQFSYVGSNNVLNGIRPDKFMGFEFSWQDPFGIKSSRNQREHLDAYKRRSFFNVPYKHLMGKPYVLTIEELATLFHFPGLAATTPTLARVPSKKAEAPANLPI</sequence>
<gene>
    <name evidence="2" type="ORF">A2832_00090</name>
</gene>